<dbReference type="GO" id="GO:0015031">
    <property type="term" value="P:protein transport"/>
    <property type="evidence" value="ECO:0007669"/>
    <property type="project" value="UniProtKB-KW"/>
</dbReference>
<evidence type="ECO:0000256" key="7">
    <source>
        <dbReference type="ARBA" id="ARBA00023010"/>
    </source>
</evidence>
<evidence type="ECO:0000256" key="6">
    <source>
        <dbReference type="ARBA" id="ARBA00022989"/>
    </source>
</evidence>
<feature type="transmembrane region" description="Helical" evidence="9">
    <location>
        <begin position="21"/>
        <end position="43"/>
    </location>
</feature>
<dbReference type="SUPFAM" id="SSF82866">
    <property type="entry name" value="Multidrug efflux transporter AcrB transmembrane domain"/>
    <property type="match status" value="1"/>
</dbReference>
<evidence type="ECO:0000256" key="5">
    <source>
        <dbReference type="ARBA" id="ARBA00022927"/>
    </source>
</evidence>
<keyword evidence="4 9" id="KW-0812">Transmembrane</keyword>
<organism evidence="11 12">
    <name type="scientific">Candidatus Acidifodinimicrobium mancum</name>
    <dbReference type="NCBI Taxonomy" id="2898728"/>
    <lineage>
        <taxon>Archaea</taxon>
        <taxon>Candidatus Parvarchaeota</taxon>
        <taxon>Candidatus Acidifodinimicrobiaceae</taxon>
        <taxon>Candidatus Acidifodinimicrobium</taxon>
    </lineage>
</organism>
<dbReference type="PANTHER" id="PTHR30081:SF8">
    <property type="entry name" value="PROTEIN TRANSLOCASE SUBUNIT SECF"/>
    <property type="match status" value="1"/>
</dbReference>
<evidence type="ECO:0000256" key="8">
    <source>
        <dbReference type="ARBA" id="ARBA00023136"/>
    </source>
</evidence>
<dbReference type="InterPro" id="IPR048634">
    <property type="entry name" value="SecD_SecF_C"/>
</dbReference>
<dbReference type="Proteomes" id="UP000718571">
    <property type="component" value="Unassembled WGS sequence"/>
</dbReference>
<feature type="transmembrane region" description="Helical" evidence="9">
    <location>
        <begin position="240"/>
        <end position="264"/>
    </location>
</feature>
<feature type="transmembrane region" description="Helical" evidence="9">
    <location>
        <begin position="177"/>
        <end position="194"/>
    </location>
</feature>
<keyword evidence="7" id="KW-0811">Translocation</keyword>
<comment type="caution">
    <text evidence="11">The sequence shown here is derived from an EMBL/GenBank/DDBJ whole genome shotgun (WGS) entry which is preliminary data.</text>
</comment>
<evidence type="ECO:0000313" key="12">
    <source>
        <dbReference type="Proteomes" id="UP000718571"/>
    </source>
</evidence>
<keyword evidence="8 9" id="KW-0472">Membrane</keyword>
<evidence type="ECO:0000256" key="1">
    <source>
        <dbReference type="ARBA" id="ARBA00004651"/>
    </source>
</evidence>
<evidence type="ECO:0000256" key="4">
    <source>
        <dbReference type="ARBA" id="ARBA00022692"/>
    </source>
</evidence>
<keyword evidence="6 9" id="KW-1133">Transmembrane helix</keyword>
<reference evidence="11 12" key="1">
    <citation type="submission" date="2020-09" db="EMBL/GenBank/DDBJ databases">
        <title>Genomic characterization of a novel Parvarchaeota family in acid mine drainage sediments.</title>
        <authorList>
            <person name="Luo Z.-H."/>
        </authorList>
    </citation>
    <scope>NUCLEOTIDE SEQUENCE [LARGE SCALE GENOMIC DNA]</scope>
    <source>
        <strain evidence="11">MAS1_bins.189</strain>
    </source>
</reference>
<dbReference type="AlphaFoldDB" id="A0A8T3V0B4"/>
<gene>
    <name evidence="11" type="ORF">IHE51_01080</name>
</gene>
<proteinExistence type="predicted"/>
<comment type="subcellular location">
    <subcellularLocation>
        <location evidence="1">Cell membrane</location>
        <topology evidence="1">Multi-pass membrane protein</topology>
    </subcellularLocation>
</comment>
<dbReference type="PANTHER" id="PTHR30081">
    <property type="entry name" value="PROTEIN-EXPORT MEMBRANE PROTEIN SEC"/>
    <property type="match status" value="1"/>
</dbReference>
<dbReference type="GO" id="GO:0005886">
    <property type="term" value="C:plasma membrane"/>
    <property type="evidence" value="ECO:0007669"/>
    <property type="project" value="UniProtKB-SubCell"/>
</dbReference>
<evidence type="ECO:0000256" key="3">
    <source>
        <dbReference type="ARBA" id="ARBA00022475"/>
    </source>
</evidence>
<feature type="transmembrane region" description="Helical" evidence="9">
    <location>
        <begin position="270"/>
        <end position="291"/>
    </location>
</feature>
<dbReference type="InterPro" id="IPR022813">
    <property type="entry name" value="SecD/SecF_arch_bac"/>
</dbReference>
<dbReference type="EMBL" id="JADFAR010000012">
    <property type="protein sequence ID" value="MBE5728435.1"/>
    <property type="molecule type" value="Genomic_DNA"/>
</dbReference>
<keyword evidence="3" id="KW-1003">Cell membrane</keyword>
<name>A0A8T3V0B4_9ARCH</name>
<feature type="transmembrane region" description="Helical" evidence="9">
    <location>
        <begin position="148"/>
        <end position="170"/>
    </location>
</feature>
<keyword evidence="5" id="KW-0653">Protein transport</keyword>
<protein>
    <recommendedName>
        <fullName evidence="10">Protein export membrane protein SecD/SecF C-terminal domain-containing protein</fullName>
    </recommendedName>
</protein>
<dbReference type="Pfam" id="PF02355">
    <property type="entry name" value="SecD_SecF_C"/>
    <property type="match status" value="1"/>
</dbReference>
<accession>A0A8T3V0B4</accession>
<keyword evidence="2" id="KW-0813">Transport</keyword>
<evidence type="ECO:0000313" key="11">
    <source>
        <dbReference type="EMBL" id="MBE5728435.1"/>
    </source>
</evidence>
<feature type="domain" description="Protein export membrane protein SecD/SecF C-terminal" evidence="10">
    <location>
        <begin position="124"/>
        <end position="298"/>
    </location>
</feature>
<evidence type="ECO:0000259" key="10">
    <source>
        <dbReference type="Pfam" id="PF02355"/>
    </source>
</evidence>
<sequence>MEIRKKLNNSLIRLVDYYSKNYRKMMVIPVVFIIIFGSIILFYDHVNGEFVNEDISLKGGISATVYTNQSVSASTIISSVASQLNQKQASVSILHPPFSTKISGYTVTVGQNANMTKLGDVLSSLFNMKLTSSNYSISYVGSSLAESAIYDSVFLLGIAFVLVAIVSLFYFRNKYQAFSNVISIVSDVINVVGVMDLFNISFSTASIAGILMLMGYSADRNIILATNILKRKEGSIKYRLLHTLRTSLTMDFAAFTTFLILLFGTTNSTIQSIAIVLIIGLIFDDFTVWILNGSIQLYSMKYKPEIESKAI</sequence>
<feature type="transmembrane region" description="Helical" evidence="9">
    <location>
        <begin position="200"/>
        <end position="219"/>
    </location>
</feature>
<evidence type="ECO:0000256" key="9">
    <source>
        <dbReference type="SAM" id="Phobius"/>
    </source>
</evidence>
<dbReference type="Gene3D" id="1.20.1640.10">
    <property type="entry name" value="Multidrug efflux transporter AcrB transmembrane domain"/>
    <property type="match status" value="1"/>
</dbReference>
<evidence type="ECO:0000256" key="2">
    <source>
        <dbReference type="ARBA" id="ARBA00022448"/>
    </source>
</evidence>